<evidence type="ECO:0000313" key="1">
    <source>
        <dbReference type="EMBL" id="GIY34590.1"/>
    </source>
</evidence>
<sequence length="106" mass="12264">MTAERQTKATVLPAMQWKSKHPTERRKRVGICCYLKVIKLKLLKEAMFGEVWLTCDTKCQVSLSTSHPRCPDFNYIPQRDVVILDDESFLDVVTNRSRDDSQSSDE</sequence>
<organism evidence="1 2">
    <name type="scientific">Caerostris darwini</name>
    <dbReference type="NCBI Taxonomy" id="1538125"/>
    <lineage>
        <taxon>Eukaryota</taxon>
        <taxon>Metazoa</taxon>
        <taxon>Ecdysozoa</taxon>
        <taxon>Arthropoda</taxon>
        <taxon>Chelicerata</taxon>
        <taxon>Arachnida</taxon>
        <taxon>Araneae</taxon>
        <taxon>Araneomorphae</taxon>
        <taxon>Entelegynae</taxon>
        <taxon>Araneoidea</taxon>
        <taxon>Araneidae</taxon>
        <taxon>Caerostris</taxon>
    </lineage>
</organism>
<dbReference type="AlphaFoldDB" id="A0AAV4SKH1"/>
<protein>
    <submittedName>
        <fullName evidence="1">Uncharacterized protein</fullName>
    </submittedName>
</protein>
<name>A0AAV4SKH1_9ARAC</name>
<gene>
    <name evidence="1" type="ORF">CDAR_174561</name>
</gene>
<accession>A0AAV4SKH1</accession>
<proteinExistence type="predicted"/>
<dbReference type="EMBL" id="BPLQ01008081">
    <property type="protein sequence ID" value="GIY34590.1"/>
    <property type="molecule type" value="Genomic_DNA"/>
</dbReference>
<evidence type="ECO:0000313" key="2">
    <source>
        <dbReference type="Proteomes" id="UP001054837"/>
    </source>
</evidence>
<dbReference type="Proteomes" id="UP001054837">
    <property type="component" value="Unassembled WGS sequence"/>
</dbReference>
<comment type="caution">
    <text evidence="1">The sequence shown here is derived from an EMBL/GenBank/DDBJ whole genome shotgun (WGS) entry which is preliminary data.</text>
</comment>
<reference evidence="1 2" key="1">
    <citation type="submission" date="2021-06" db="EMBL/GenBank/DDBJ databases">
        <title>Caerostris darwini draft genome.</title>
        <authorList>
            <person name="Kono N."/>
            <person name="Arakawa K."/>
        </authorList>
    </citation>
    <scope>NUCLEOTIDE SEQUENCE [LARGE SCALE GENOMIC DNA]</scope>
</reference>
<keyword evidence="2" id="KW-1185">Reference proteome</keyword>